<evidence type="ECO:0000313" key="1">
    <source>
        <dbReference type="EMBL" id="TWF47609.1"/>
    </source>
</evidence>
<name>A0A561QB76_9HYPH</name>
<dbReference type="EMBL" id="VIWP01000011">
    <property type="protein sequence ID" value="TWF47609.1"/>
    <property type="molecule type" value="Genomic_DNA"/>
</dbReference>
<gene>
    <name evidence="1" type="ORF">FHW37_111112</name>
</gene>
<dbReference type="RefSeq" id="WP_145642451.1">
    <property type="nucleotide sequence ID" value="NZ_VIWP01000011.1"/>
</dbReference>
<keyword evidence="2" id="KW-1185">Reference proteome</keyword>
<comment type="caution">
    <text evidence="1">The sequence shown here is derived from an EMBL/GenBank/DDBJ whole genome shotgun (WGS) entry which is preliminary data.</text>
</comment>
<proteinExistence type="predicted"/>
<accession>A0A561QB76</accession>
<dbReference type="Proteomes" id="UP000320653">
    <property type="component" value="Unassembled WGS sequence"/>
</dbReference>
<protein>
    <submittedName>
        <fullName evidence="1">Uncharacterized protein</fullName>
    </submittedName>
</protein>
<evidence type="ECO:0000313" key="2">
    <source>
        <dbReference type="Proteomes" id="UP000320653"/>
    </source>
</evidence>
<sequence>MPSLLKSSLWDEANGQNADFDFPLKTRDIVQCCFDHKVELFAWYGAELVGERLAKVSTIYAFAIINLV</sequence>
<dbReference type="AlphaFoldDB" id="A0A561QB76"/>
<organism evidence="1 2">
    <name type="scientific">Neorhizobium alkalisoli</name>
    <dbReference type="NCBI Taxonomy" id="528178"/>
    <lineage>
        <taxon>Bacteria</taxon>
        <taxon>Pseudomonadati</taxon>
        <taxon>Pseudomonadota</taxon>
        <taxon>Alphaproteobacteria</taxon>
        <taxon>Hyphomicrobiales</taxon>
        <taxon>Rhizobiaceae</taxon>
        <taxon>Rhizobium/Agrobacterium group</taxon>
        <taxon>Neorhizobium</taxon>
    </lineage>
</organism>
<reference evidence="1 2" key="1">
    <citation type="submission" date="2019-06" db="EMBL/GenBank/DDBJ databases">
        <title>Sorghum-associated microbial communities from plants grown in Nebraska, USA.</title>
        <authorList>
            <person name="Schachtman D."/>
        </authorList>
    </citation>
    <scope>NUCLEOTIDE SEQUENCE [LARGE SCALE GENOMIC DNA]</scope>
    <source>
        <strain evidence="1 2">1225</strain>
    </source>
</reference>